<dbReference type="CDD" id="cd18088">
    <property type="entry name" value="Nep1-like"/>
    <property type="match status" value="1"/>
</dbReference>
<dbReference type="GeneID" id="19017819"/>
<dbReference type="STRING" id="41875.K8EAD2"/>
<dbReference type="eggNOG" id="KOG3073">
    <property type="taxonomic scope" value="Eukaryota"/>
</dbReference>
<accession>K8EAD2</accession>
<dbReference type="OrthoDB" id="269804at2759"/>
<dbReference type="InterPro" id="IPR029026">
    <property type="entry name" value="tRNA_m1G_MTases_N"/>
</dbReference>
<dbReference type="GO" id="GO:0019843">
    <property type="term" value="F:rRNA binding"/>
    <property type="evidence" value="ECO:0007669"/>
    <property type="project" value="UniProtKB-KW"/>
</dbReference>
<keyword evidence="7" id="KW-0949">S-adenosyl-L-methionine</keyword>
<dbReference type="PANTHER" id="PTHR12636:SF5">
    <property type="entry name" value="RIBOSOMAL RNA SMALL SUBUNIT METHYLTRANSFERASE NEP1"/>
    <property type="match status" value="1"/>
</dbReference>
<sequence length="228" mass="25200">MEAPSEDDLDVEANADSTGGYTFVLEKATLETAKIGKGYALLNCDDHANFIKRHGKQPGDYRPDICHQALLAILDSPLNKAGKVRAVYVNTQKNVLIKISPHTRIPRTFKRFCGLFVQLLQKLSVRASNGPDKLLKVVKQPVTKYFAAGARRVGFSFSAPEVKRMREFVANDLKEDKESVVFCVGAMAHGKVDVSWTDDFISVSQYPLSAACCIGRICNALELKHDIV</sequence>
<evidence type="ECO:0000256" key="2">
    <source>
        <dbReference type="ARBA" id="ARBA00008115"/>
    </source>
</evidence>
<keyword evidence="4" id="KW-0698">rRNA processing</keyword>
<evidence type="ECO:0000256" key="8">
    <source>
        <dbReference type="ARBA" id="ARBA00022730"/>
    </source>
</evidence>
<dbReference type="Proteomes" id="UP000198341">
    <property type="component" value="Chromosome 1"/>
</dbReference>
<keyword evidence="8" id="KW-0699">rRNA-binding</keyword>
<evidence type="ECO:0000256" key="6">
    <source>
        <dbReference type="ARBA" id="ARBA00022679"/>
    </source>
</evidence>
<dbReference type="GO" id="GO:0032040">
    <property type="term" value="C:small-subunit processome"/>
    <property type="evidence" value="ECO:0007669"/>
    <property type="project" value="TreeGrafter"/>
</dbReference>
<name>K8EAD2_9CHLO</name>
<keyword evidence="6" id="KW-0808">Transferase</keyword>
<comment type="subcellular location">
    <subcellularLocation>
        <location evidence="1">Nucleus</location>
        <location evidence="1">Nucleolus</location>
    </subcellularLocation>
</comment>
<evidence type="ECO:0000256" key="3">
    <source>
        <dbReference type="ARBA" id="ARBA00022517"/>
    </source>
</evidence>
<evidence type="ECO:0008006" key="13">
    <source>
        <dbReference type="Google" id="ProtNLM"/>
    </source>
</evidence>
<evidence type="ECO:0000256" key="4">
    <source>
        <dbReference type="ARBA" id="ARBA00022552"/>
    </source>
</evidence>
<dbReference type="PANTHER" id="PTHR12636">
    <property type="entry name" value="NEP1/MRA1"/>
    <property type="match status" value="1"/>
</dbReference>
<evidence type="ECO:0000313" key="11">
    <source>
        <dbReference type="EMBL" id="CCO14659.1"/>
    </source>
</evidence>
<organism evidence="11 12">
    <name type="scientific">Bathycoccus prasinos</name>
    <dbReference type="NCBI Taxonomy" id="41875"/>
    <lineage>
        <taxon>Eukaryota</taxon>
        <taxon>Viridiplantae</taxon>
        <taxon>Chlorophyta</taxon>
        <taxon>Mamiellophyceae</taxon>
        <taxon>Mamiellales</taxon>
        <taxon>Bathycoccaceae</taxon>
        <taxon>Bathycoccus</taxon>
    </lineage>
</organism>
<keyword evidence="3" id="KW-0690">Ribosome biogenesis</keyword>
<evidence type="ECO:0000256" key="5">
    <source>
        <dbReference type="ARBA" id="ARBA00022603"/>
    </source>
</evidence>
<dbReference type="EMBL" id="FO082278">
    <property type="protein sequence ID" value="CCO14659.1"/>
    <property type="molecule type" value="Genomic_DNA"/>
</dbReference>
<evidence type="ECO:0000256" key="9">
    <source>
        <dbReference type="ARBA" id="ARBA00022884"/>
    </source>
</evidence>
<dbReference type="RefSeq" id="XP_007515780.1">
    <property type="nucleotide sequence ID" value="XM_007515718.1"/>
</dbReference>
<dbReference type="InterPro" id="IPR005304">
    <property type="entry name" value="Rbsml_bgen_MeTrfase_EMG1/NEP1"/>
</dbReference>
<evidence type="ECO:0000256" key="10">
    <source>
        <dbReference type="ARBA" id="ARBA00023242"/>
    </source>
</evidence>
<dbReference type="FunFam" id="3.40.1280.10:FF:000003">
    <property type="entry name" value="Ribosomal RNA small subunit methyltransferase"/>
    <property type="match status" value="1"/>
</dbReference>
<evidence type="ECO:0000256" key="7">
    <source>
        <dbReference type="ARBA" id="ARBA00022691"/>
    </source>
</evidence>
<keyword evidence="9" id="KW-0694">RNA-binding</keyword>
<dbReference type="AlphaFoldDB" id="K8EAD2"/>
<dbReference type="GO" id="GO:0070037">
    <property type="term" value="F:rRNA (pseudouridine) methyltransferase activity"/>
    <property type="evidence" value="ECO:0007669"/>
    <property type="project" value="InterPro"/>
</dbReference>
<keyword evidence="10" id="KW-0539">Nucleus</keyword>
<evidence type="ECO:0000256" key="1">
    <source>
        <dbReference type="ARBA" id="ARBA00004604"/>
    </source>
</evidence>
<keyword evidence="12" id="KW-1185">Reference proteome</keyword>
<evidence type="ECO:0000313" key="12">
    <source>
        <dbReference type="Proteomes" id="UP000198341"/>
    </source>
</evidence>
<reference evidence="11 12" key="1">
    <citation type="submission" date="2011-10" db="EMBL/GenBank/DDBJ databases">
        <authorList>
            <person name="Genoscope - CEA"/>
        </authorList>
    </citation>
    <scope>NUCLEOTIDE SEQUENCE [LARGE SCALE GENOMIC DNA]</scope>
    <source>
        <strain evidence="11 12">RCC 1105</strain>
    </source>
</reference>
<dbReference type="SUPFAM" id="SSF75217">
    <property type="entry name" value="alpha/beta knot"/>
    <property type="match status" value="1"/>
</dbReference>
<gene>
    <name evidence="11" type="ORF">Bathy01g00830</name>
</gene>
<dbReference type="KEGG" id="bpg:Bathy01g00830"/>
<dbReference type="Gene3D" id="3.40.1280.10">
    <property type="match status" value="1"/>
</dbReference>
<proteinExistence type="inferred from homology"/>
<dbReference type="Pfam" id="PF03587">
    <property type="entry name" value="EMG1"/>
    <property type="match status" value="1"/>
</dbReference>
<dbReference type="GO" id="GO:0070475">
    <property type="term" value="P:rRNA base methylation"/>
    <property type="evidence" value="ECO:0007669"/>
    <property type="project" value="InterPro"/>
</dbReference>
<keyword evidence="5" id="KW-0489">Methyltransferase</keyword>
<dbReference type="InterPro" id="IPR029028">
    <property type="entry name" value="Alpha/beta_knot_MTases"/>
</dbReference>
<comment type="similarity">
    <text evidence="2">Belongs to the class IV-like SAM-binding methyltransferase superfamily. RNA methyltransferase NEP1 family.</text>
</comment>
<protein>
    <recommendedName>
        <fullName evidence="13">Ribosomal RNA small subunit methyltransferase NEP1</fullName>
    </recommendedName>
</protein>